<evidence type="ECO:0000256" key="2">
    <source>
        <dbReference type="SAM" id="MobiDB-lite"/>
    </source>
</evidence>
<dbReference type="EMBL" id="RRYP01009064">
    <property type="protein sequence ID" value="TNV79327.1"/>
    <property type="molecule type" value="Genomic_DNA"/>
</dbReference>
<reference evidence="3" key="1">
    <citation type="submission" date="2019-06" db="EMBL/GenBank/DDBJ databases">
        <authorList>
            <person name="Zheng W."/>
        </authorList>
    </citation>
    <scope>NUCLEOTIDE SEQUENCE</scope>
    <source>
        <strain evidence="3">QDHG01</strain>
    </source>
</reference>
<protein>
    <submittedName>
        <fullName evidence="3">Uncharacterized protein</fullName>
    </submittedName>
</protein>
<feature type="region of interest" description="Disordered" evidence="2">
    <location>
        <begin position="224"/>
        <end position="327"/>
    </location>
</feature>
<name>A0A8J8NP77_HALGN</name>
<sequence>MYHQRIKLQRLEDGQQRLQGQKNEILFEKPTEDTLIRSLQTIAPPTTVRSINLTSGGQGGNRWSSQEQSYFKLNSMPGGIKGPTFNLVTQFDPSQINPNYTPLPVQLTQPTMNSLKVEPQTNVTQPGYIIDNRDQLLHECIQQIKLLSDQNMELKLQYSTLSAQVDKLIQKQAAIDFLYGNTIDERLLQSASQEDYPCDEGGKCGLIPLRLIIQLNNPPLNERRNPFRIDQLHPPPTILSQNARQHLTRSQRKQLQHPPIQPYLPSTQSTLRLLTEDEEKPKKQSFAEAIGLSRKQEEVNEDEQQQNNNNETSASHHSSSSGELFKF</sequence>
<dbReference type="Proteomes" id="UP000785679">
    <property type="component" value="Unassembled WGS sequence"/>
</dbReference>
<feature type="coiled-coil region" evidence="1">
    <location>
        <begin position="137"/>
        <end position="171"/>
    </location>
</feature>
<accession>A0A8J8NP77</accession>
<dbReference type="AlphaFoldDB" id="A0A8J8NP77"/>
<organism evidence="3 4">
    <name type="scientific">Halteria grandinella</name>
    <dbReference type="NCBI Taxonomy" id="5974"/>
    <lineage>
        <taxon>Eukaryota</taxon>
        <taxon>Sar</taxon>
        <taxon>Alveolata</taxon>
        <taxon>Ciliophora</taxon>
        <taxon>Intramacronucleata</taxon>
        <taxon>Spirotrichea</taxon>
        <taxon>Stichotrichia</taxon>
        <taxon>Sporadotrichida</taxon>
        <taxon>Halteriidae</taxon>
        <taxon>Halteria</taxon>
    </lineage>
</organism>
<feature type="compositionally biased region" description="Low complexity" evidence="2">
    <location>
        <begin position="305"/>
        <end position="321"/>
    </location>
</feature>
<evidence type="ECO:0000313" key="4">
    <source>
        <dbReference type="Proteomes" id="UP000785679"/>
    </source>
</evidence>
<evidence type="ECO:0000313" key="3">
    <source>
        <dbReference type="EMBL" id="TNV79327.1"/>
    </source>
</evidence>
<keyword evidence="4" id="KW-1185">Reference proteome</keyword>
<feature type="compositionally biased region" description="Basic residues" evidence="2">
    <location>
        <begin position="246"/>
        <end position="255"/>
    </location>
</feature>
<comment type="caution">
    <text evidence="3">The sequence shown here is derived from an EMBL/GenBank/DDBJ whole genome shotgun (WGS) entry which is preliminary data.</text>
</comment>
<gene>
    <name evidence="3" type="ORF">FGO68_gene12573</name>
</gene>
<evidence type="ECO:0000256" key="1">
    <source>
        <dbReference type="SAM" id="Coils"/>
    </source>
</evidence>
<keyword evidence="1" id="KW-0175">Coiled coil</keyword>
<proteinExistence type="predicted"/>